<dbReference type="EMBL" id="JACATG010000001">
    <property type="protein sequence ID" value="NWK13426.1"/>
    <property type="molecule type" value="Genomic_DNA"/>
</dbReference>
<evidence type="ECO:0000313" key="2">
    <source>
        <dbReference type="EMBL" id="NWK13426.1"/>
    </source>
</evidence>
<accession>A0A7K4P5N5</accession>
<comment type="caution">
    <text evidence="2">The sequence shown here is derived from an EMBL/GenBank/DDBJ whole genome shotgun (WGS) entry which is preliminary data.</text>
</comment>
<protein>
    <submittedName>
        <fullName evidence="2">Uncharacterized protein</fullName>
    </submittedName>
</protein>
<sequence>MKIKKYYTIKEWSKFKKNNYFDMQEILCQRYDVILTDHKTRNEKIISILKKFNQRNFDKAMKQFNNFMKDFGNSVDPLTREINTLERDTSRQKNRDNIDLIWGKTHNSVPVWCLSDDNFDSQTRHEANLEKIWGKKN</sequence>
<evidence type="ECO:0000313" key="1">
    <source>
        <dbReference type="EMBL" id="NWJ28362.1"/>
    </source>
</evidence>
<proteinExistence type="predicted"/>
<dbReference type="Proteomes" id="UP000563820">
    <property type="component" value="Unassembled WGS sequence"/>
</dbReference>
<evidence type="ECO:0000313" key="3">
    <source>
        <dbReference type="Proteomes" id="UP000535457"/>
    </source>
</evidence>
<organism evidence="2 3">
    <name type="scientific">Marine Group I thaumarchaeote</name>
    <dbReference type="NCBI Taxonomy" id="2511932"/>
    <lineage>
        <taxon>Archaea</taxon>
        <taxon>Nitrososphaerota</taxon>
        <taxon>Marine Group I</taxon>
    </lineage>
</organism>
<reference evidence="3 4" key="1">
    <citation type="journal article" date="2019" name="Environ. Microbiol.">
        <title>Genomics insights into ecotype formation of ammonia-oxidizing archaea in the deep ocean.</title>
        <authorList>
            <person name="Wang Y."/>
            <person name="Huang J.M."/>
            <person name="Cui G.J."/>
            <person name="Nunoura T."/>
            <person name="Takaki Y."/>
            <person name="Li W.L."/>
            <person name="Li J."/>
            <person name="Gao Z.M."/>
            <person name="Takai K."/>
            <person name="Zhang A.Q."/>
            <person name="Stepanauskas R."/>
        </authorList>
    </citation>
    <scope>NUCLEOTIDE SEQUENCE [LARGE SCALE GENOMIC DNA]</scope>
    <source>
        <strain evidence="2 3">L19a</strain>
        <strain evidence="1 4">T1L11</strain>
    </source>
</reference>
<evidence type="ECO:0000313" key="4">
    <source>
        <dbReference type="Proteomes" id="UP000563820"/>
    </source>
</evidence>
<dbReference type="AlphaFoldDB" id="A0A7K4P5N5"/>
<reference evidence="2" key="2">
    <citation type="submission" date="2020-06" db="EMBL/GenBank/DDBJ databases">
        <authorList>
            <person name="Wang Y."/>
        </authorList>
    </citation>
    <scope>NUCLEOTIDE SEQUENCE</scope>
    <source>
        <strain evidence="2">L19a</strain>
        <strain evidence="1">T1L11</strain>
    </source>
</reference>
<dbReference type="EMBL" id="JACATE010000004">
    <property type="protein sequence ID" value="NWJ28362.1"/>
    <property type="molecule type" value="Genomic_DNA"/>
</dbReference>
<dbReference type="Proteomes" id="UP000535457">
    <property type="component" value="Unassembled WGS sequence"/>
</dbReference>
<name>A0A7K4P5N5_9ARCH</name>
<gene>
    <name evidence="1" type="ORF">HX848_03075</name>
    <name evidence="2" type="ORF">HX853_02130</name>
</gene>